<evidence type="ECO:0000313" key="2">
    <source>
        <dbReference type="Proteomes" id="UP000321933"/>
    </source>
</evidence>
<comment type="caution">
    <text evidence="1">The sequence shown here is derived from an EMBL/GenBank/DDBJ whole genome shotgun (WGS) entry which is preliminary data.</text>
</comment>
<dbReference type="OrthoDB" id="7053703at2"/>
<gene>
    <name evidence="1" type="ORF">FVW59_18560</name>
</gene>
<protein>
    <recommendedName>
        <fullName evidence="3">Peptidase M12B domain-containing protein</fullName>
    </recommendedName>
</protein>
<dbReference type="SUPFAM" id="SSF55486">
    <property type="entry name" value="Metalloproteases ('zincins'), catalytic domain"/>
    <property type="match status" value="1"/>
</dbReference>
<name>A0A5C8ZKM9_9GAMM</name>
<dbReference type="Gene3D" id="3.40.390.10">
    <property type="entry name" value="Collagenase (Catalytic Domain)"/>
    <property type="match status" value="1"/>
</dbReference>
<reference evidence="1 2" key="1">
    <citation type="submission" date="2019-08" db="EMBL/GenBank/DDBJ databases">
        <title>Parahaliea maris sp. nov., isolated from the surface seawater.</title>
        <authorList>
            <person name="Liu Y."/>
        </authorList>
    </citation>
    <scope>NUCLEOTIDE SEQUENCE [LARGE SCALE GENOMIC DNA]</scope>
    <source>
        <strain evidence="1 2">S2-26</strain>
    </source>
</reference>
<dbReference type="AlphaFoldDB" id="A0A5C8ZKM9"/>
<keyword evidence="2" id="KW-1185">Reference proteome</keyword>
<dbReference type="PROSITE" id="PS51257">
    <property type="entry name" value="PROKAR_LIPOPROTEIN"/>
    <property type="match status" value="1"/>
</dbReference>
<evidence type="ECO:0008006" key="3">
    <source>
        <dbReference type="Google" id="ProtNLM"/>
    </source>
</evidence>
<dbReference type="Pfam" id="PF13582">
    <property type="entry name" value="Reprolysin_3"/>
    <property type="match status" value="1"/>
</dbReference>
<organism evidence="1 2">
    <name type="scientific">Parahaliea aestuarii</name>
    <dbReference type="NCBI Taxonomy" id="1852021"/>
    <lineage>
        <taxon>Bacteria</taxon>
        <taxon>Pseudomonadati</taxon>
        <taxon>Pseudomonadota</taxon>
        <taxon>Gammaproteobacteria</taxon>
        <taxon>Cellvibrionales</taxon>
        <taxon>Halieaceae</taxon>
        <taxon>Parahaliea</taxon>
    </lineage>
</organism>
<proteinExistence type="predicted"/>
<dbReference type="InterPro" id="IPR024079">
    <property type="entry name" value="MetalloPept_cat_dom_sf"/>
</dbReference>
<dbReference type="RefSeq" id="WP_148065878.1">
    <property type="nucleotide sequence ID" value="NZ_VRYZ01000010.1"/>
</dbReference>
<evidence type="ECO:0000313" key="1">
    <source>
        <dbReference type="EMBL" id="TXS89126.1"/>
    </source>
</evidence>
<accession>A0A5C8ZKM9</accession>
<dbReference type="EMBL" id="VRYZ01000010">
    <property type="protein sequence ID" value="TXS89126.1"/>
    <property type="molecule type" value="Genomic_DNA"/>
</dbReference>
<dbReference type="Proteomes" id="UP000321933">
    <property type="component" value="Unassembled WGS sequence"/>
</dbReference>
<sequence>MIRGLRAQVVIAVLLALAGCRVEIGVDEERGCVEVDNVQHCADLALDFRPGDRHAVAARPQRDFQFSHWRRGDRHLFGGSSEPRVVMDSAALGEDLPEGQFQLIPQFVPICNTDYSGHSRATHPYIDCYGDELNSFWSFADLSEVDVVHVVSVLFYVDRSIQEIAAGLLSPEELVRRQVTAVNRMLAQSGVHMKFGIAGVIPITLSPMGGVEPTDRVLNDMRDGSGAYRSLLSNKAVYEADLVHSFIHLSAEAEYCGQAYIGVVDALENYQIGVTACHWDAITLAHELGHNLGLDHELTSASDNLATFPFGRAWTRRGANTIMLSSGVSLPYFSSPDLFVTNPLTGSSVQIGSSEVDAVRALNKVRLDYARIRPQVRIAGAALANRQLAPTPVIPPRRH</sequence>
<dbReference type="GO" id="GO:0008237">
    <property type="term" value="F:metallopeptidase activity"/>
    <property type="evidence" value="ECO:0007669"/>
    <property type="project" value="InterPro"/>
</dbReference>